<keyword evidence="4" id="KW-0256">Endoplasmic reticulum</keyword>
<evidence type="ECO:0000256" key="4">
    <source>
        <dbReference type="ARBA" id="ARBA00022824"/>
    </source>
</evidence>
<name>A0AAW1RPT6_9CHLO</name>
<keyword evidence="6 7" id="KW-0472">Membrane</keyword>
<evidence type="ECO:0000256" key="5">
    <source>
        <dbReference type="ARBA" id="ARBA00022989"/>
    </source>
</evidence>
<dbReference type="InterPro" id="IPR033118">
    <property type="entry name" value="EXPERA"/>
</dbReference>
<accession>A0AAW1RPT6</accession>
<dbReference type="AlphaFoldDB" id="A0AAW1RPT6"/>
<dbReference type="EMBL" id="JALJOU010000026">
    <property type="protein sequence ID" value="KAK9836160.1"/>
    <property type="molecule type" value="Genomic_DNA"/>
</dbReference>
<comment type="caution">
    <text evidence="9">The sequence shown here is derived from an EMBL/GenBank/DDBJ whole genome shotgun (WGS) entry which is preliminary data.</text>
</comment>
<comment type="subcellular location">
    <subcellularLocation>
        <location evidence="1">Endoplasmic reticulum membrane</location>
        <topology evidence="1">Multi-pass membrane protein</topology>
    </subcellularLocation>
</comment>
<keyword evidence="10" id="KW-1185">Reference proteome</keyword>
<protein>
    <recommendedName>
        <fullName evidence="8">EXPERA domain-containing protein</fullName>
    </recommendedName>
</protein>
<dbReference type="PROSITE" id="PS51751">
    <property type="entry name" value="EXPERA"/>
    <property type="match status" value="1"/>
</dbReference>
<evidence type="ECO:0000313" key="10">
    <source>
        <dbReference type="Proteomes" id="UP001445335"/>
    </source>
</evidence>
<dbReference type="Proteomes" id="UP001445335">
    <property type="component" value="Unassembled WGS sequence"/>
</dbReference>
<dbReference type="InterPro" id="IPR051987">
    <property type="entry name" value="Sigma-2_receptor-like"/>
</dbReference>
<feature type="domain" description="EXPERA" evidence="8">
    <location>
        <begin position="11"/>
        <end position="146"/>
    </location>
</feature>
<dbReference type="Pfam" id="PF05241">
    <property type="entry name" value="EBP"/>
    <property type="match status" value="1"/>
</dbReference>
<dbReference type="GO" id="GO:0005789">
    <property type="term" value="C:endoplasmic reticulum membrane"/>
    <property type="evidence" value="ECO:0007669"/>
    <property type="project" value="UniProtKB-SubCell"/>
</dbReference>
<evidence type="ECO:0000256" key="1">
    <source>
        <dbReference type="ARBA" id="ARBA00004477"/>
    </source>
</evidence>
<reference evidence="9 10" key="1">
    <citation type="journal article" date="2024" name="Nat. Commun.">
        <title>Phylogenomics reveals the evolutionary origins of lichenization in chlorophyte algae.</title>
        <authorList>
            <person name="Puginier C."/>
            <person name="Libourel C."/>
            <person name="Otte J."/>
            <person name="Skaloud P."/>
            <person name="Haon M."/>
            <person name="Grisel S."/>
            <person name="Petersen M."/>
            <person name="Berrin J.G."/>
            <person name="Delaux P.M."/>
            <person name="Dal Grande F."/>
            <person name="Keller J."/>
        </authorList>
    </citation>
    <scope>NUCLEOTIDE SEQUENCE [LARGE SCALE GENOMIC DNA]</scope>
    <source>
        <strain evidence="9 10">SAG 245.80</strain>
    </source>
</reference>
<keyword evidence="5 7" id="KW-1133">Transmembrane helix</keyword>
<feature type="transmembrane region" description="Helical" evidence="7">
    <location>
        <begin position="75"/>
        <end position="94"/>
    </location>
</feature>
<comment type="similarity">
    <text evidence="2">Belongs to the TMEM97/sigma-2 receptor family.</text>
</comment>
<keyword evidence="3 7" id="KW-0812">Transmembrane</keyword>
<evidence type="ECO:0000256" key="3">
    <source>
        <dbReference type="ARBA" id="ARBA00022692"/>
    </source>
</evidence>
<feature type="transmembrane region" description="Helical" evidence="7">
    <location>
        <begin position="12"/>
        <end position="29"/>
    </location>
</feature>
<sequence length="168" mass="19132">MPAAPILRRPWDILVVLFFVSHIPITLFIDSQAVLPRSWFPAWATDLMDWYLETYGDPLCKHVPNWFRPLVWNELALQLPFFFYGAWAFAVGDARVQKPAVVYGLTTAATLLPILGELLLAPGGDFARAPLLAFYTPYLVLPLYMGLRMLFAVEPFLRVAPKPRKKRA</sequence>
<feature type="transmembrane region" description="Helical" evidence="7">
    <location>
        <begin position="132"/>
        <end position="157"/>
    </location>
</feature>
<evidence type="ECO:0000256" key="6">
    <source>
        <dbReference type="ARBA" id="ARBA00023136"/>
    </source>
</evidence>
<dbReference type="PANTHER" id="PTHR31204:SF1">
    <property type="entry name" value="SIGMA INTRACELLULAR RECEPTOR 2"/>
    <property type="match status" value="1"/>
</dbReference>
<evidence type="ECO:0000313" key="9">
    <source>
        <dbReference type="EMBL" id="KAK9836160.1"/>
    </source>
</evidence>
<proteinExistence type="inferred from homology"/>
<evidence type="ECO:0000259" key="8">
    <source>
        <dbReference type="PROSITE" id="PS51751"/>
    </source>
</evidence>
<organism evidence="9 10">
    <name type="scientific">Elliptochloris bilobata</name>
    <dbReference type="NCBI Taxonomy" id="381761"/>
    <lineage>
        <taxon>Eukaryota</taxon>
        <taxon>Viridiplantae</taxon>
        <taxon>Chlorophyta</taxon>
        <taxon>core chlorophytes</taxon>
        <taxon>Trebouxiophyceae</taxon>
        <taxon>Trebouxiophyceae incertae sedis</taxon>
        <taxon>Elliptochloris clade</taxon>
        <taxon>Elliptochloris</taxon>
    </lineage>
</organism>
<dbReference type="PANTHER" id="PTHR31204">
    <property type="entry name" value="SIGMA INTRACELLULAR RECEPTOR 2"/>
    <property type="match status" value="1"/>
</dbReference>
<evidence type="ECO:0000256" key="7">
    <source>
        <dbReference type="PIRNR" id="PIRNR031032"/>
    </source>
</evidence>
<feature type="transmembrane region" description="Helical" evidence="7">
    <location>
        <begin position="101"/>
        <end position="120"/>
    </location>
</feature>
<dbReference type="PIRSF" id="PIRSF031032">
    <property type="entry name" value="TMP_97_prd"/>
    <property type="match status" value="1"/>
</dbReference>
<gene>
    <name evidence="9" type="ORF">WJX81_005976</name>
</gene>
<evidence type="ECO:0000256" key="2">
    <source>
        <dbReference type="ARBA" id="ARBA00009096"/>
    </source>
</evidence>
<dbReference type="InterPro" id="IPR016964">
    <property type="entry name" value="Sigma2_recept"/>
</dbReference>